<evidence type="ECO:0000256" key="5">
    <source>
        <dbReference type="ARBA" id="ARBA00022683"/>
    </source>
</evidence>
<name>A0A1M6C3M9_9CLOT</name>
<dbReference type="STRING" id="1121298.SAMN05444401_0987"/>
<dbReference type="OrthoDB" id="92465at2"/>
<dbReference type="SUPFAM" id="SSF51261">
    <property type="entry name" value="Duplicated hybrid motif"/>
    <property type="match status" value="1"/>
</dbReference>
<dbReference type="NCBIfam" id="TIGR00830">
    <property type="entry name" value="PTBA"/>
    <property type="match status" value="1"/>
</dbReference>
<comment type="subcellular location">
    <subcellularLocation>
        <location evidence="1">Cytoplasm</location>
    </subcellularLocation>
</comment>
<keyword evidence="6" id="KW-0418">Kinase</keyword>
<dbReference type="GO" id="GO:0016301">
    <property type="term" value="F:kinase activity"/>
    <property type="evidence" value="ECO:0007669"/>
    <property type="project" value="UniProtKB-KW"/>
</dbReference>
<evidence type="ECO:0000256" key="3">
    <source>
        <dbReference type="ARBA" id="ARBA00022597"/>
    </source>
</evidence>
<dbReference type="RefSeq" id="WP_073004178.1">
    <property type="nucleotide sequence ID" value="NZ_FQZO01000001.1"/>
</dbReference>
<evidence type="ECO:0000313" key="9">
    <source>
        <dbReference type="Proteomes" id="UP000184080"/>
    </source>
</evidence>
<dbReference type="GO" id="GO:0009401">
    <property type="term" value="P:phosphoenolpyruvate-dependent sugar phosphotransferase system"/>
    <property type="evidence" value="ECO:0007669"/>
    <property type="project" value="UniProtKB-KW"/>
</dbReference>
<dbReference type="GO" id="GO:0005737">
    <property type="term" value="C:cytoplasm"/>
    <property type="evidence" value="ECO:0007669"/>
    <property type="project" value="UniProtKB-SubCell"/>
</dbReference>
<dbReference type="Gene3D" id="2.70.70.10">
    <property type="entry name" value="Glucose Permease (Domain IIA)"/>
    <property type="match status" value="1"/>
</dbReference>
<dbReference type="Proteomes" id="UP000184080">
    <property type="component" value="Unassembled WGS sequence"/>
</dbReference>
<dbReference type="FunFam" id="2.70.70.10:FF:000001">
    <property type="entry name" value="PTS system glucose-specific IIA component"/>
    <property type="match status" value="1"/>
</dbReference>
<evidence type="ECO:0000256" key="1">
    <source>
        <dbReference type="ARBA" id="ARBA00004496"/>
    </source>
</evidence>
<dbReference type="Pfam" id="PF00358">
    <property type="entry name" value="PTS_EIIA_1"/>
    <property type="match status" value="1"/>
</dbReference>
<keyword evidence="5" id="KW-0598">Phosphotransferase system</keyword>
<evidence type="ECO:0000256" key="4">
    <source>
        <dbReference type="ARBA" id="ARBA00022679"/>
    </source>
</evidence>
<keyword evidence="3" id="KW-0762">Sugar transport</keyword>
<evidence type="ECO:0000256" key="2">
    <source>
        <dbReference type="ARBA" id="ARBA00022448"/>
    </source>
</evidence>
<keyword evidence="4" id="KW-0808">Transferase</keyword>
<reference evidence="8 9" key="1">
    <citation type="submission" date="2016-11" db="EMBL/GenBank/DDBJ databases">
        <authorList>
            <person name="Jaros S."/>
            <person name="Januszkiewicz K."/>
            <person name="Wedrychowicz H."/>
        </authorList>
    </citation>
    <scope>NUCLEOTIDE SEQUENCE [LARGE SCALE GENOMIC DNA]</scope>
    <source>
        <strain evidence="8 9">DSM 21864</strain>
    </source>
</reference>
<dbReference type="InterPro" id="IPR050890">
    <property type="entry name" value="PTS_EIIA_component"/>
</dbReference>
<keyword evidence="2" id="KW-0813">Transport</keyword>
<evidence type="ECO:0000256" key="6">
    <source>
        <dbReference type="ARBA" id="ARBA00022777"/>
    </source>
</evidence>
<evidence type="ECO:0000259" key="7">
    <source>
        <dbReference type="PROSITE" id="PS51093"/>
    </source>
</evidence>
<gene>
    <name evidence="8" type="ORF">SAMN05444401_0987</name>
</gene>
<dbReference type="InterPro" id="IPR001127">
    <property type="entry name" value="PTS_EIIA_1_perm"/>
</dbReference>
<dbReference type="AlphaFoldDB" id="A0A1M6C3M9"/>
<organism evidence="8 9">
    <name type="scientific">Clostridium amylolyticum</name>
    <dbReference type="NCBI Taxonomy" id="1121298"/>
    <lineage>
        <taxon>Bacteria</taxon>
        <taxon>Bacillati</taxon>
        <taxon>Bacillota</taxon>
        <taxon>Clostridia</taxon>
        <taxon>Eubacteriales</taxon>
        <taxon>Clostridiaceae</taxon>
        <taxon>Clostridium</taxon>
    </lineage>
</organism>
<dbReference type="PANTHER" id="PTHR45008:SF1">
    <property type="entry name" value="PTS SYSTEM GLUCOSE-SPECIFIC EIIA COMPONENT"/>
    <property type="match status" value="1"/>
</dbReference>
<evidence type="ECO:0000313" key="8">
    <source>
        <dbReference type="EMBL" id="SHI55553.1"/>
    </source>
</evidence>
<dbReference type="InterPro" id="IPR011055">
    <property type="entry name" value="Dup_hybrid_motif"/>
</dbReference>
<keyword evidence="9" id="KW-1185">Reference proteome</keyword>
<dbReference type="EMBL" id="FQZO01000001">
    <property type="protein sequence ID" value="SHI55553.1"/>
    <property type="molecule type" value="Genomic_DNA"/>
</dbReference>
<accession>A0A1M6C3M9</accession>
<protein>
    <submittedName>
        <fullName evidence="8">PTS system IIA component, Glc family</fullName>
    </submittedName>
</protein>
<proteinExistence type="predicted"/>
<dbReference type="PANTHER" id="PTHR45008">
    <property type="entry name" value="PTS SYSTEM GLUCOSE-SPECIFIC EIIA COMPONENT"/>
    <property type="match status" value="1"/>
</dbReference>
<sequence length="159" mass="17704">MFNFLKRKNNKTEVFAPANGTLKPLCEVKDEVFSKGLVGKGFAIMPNDSMVYSPVEGEVAMIFPTKHAIGIKTKDGLEFILHIGVDTVLLKGEGFEVLVKEQDVVKPGTPLLKVDYEYIKSQGLEQDVICVVSNATNFDLIADNYKLIESERRVAYCEI</sequence>
<dbReference type="PROSITE" id="PS51093">
    <property type="entry name" value="PTS_EIIA_TYPE_1"/>
    <property type="match status" value="1"/>
</dbReference>
<dbReference type="PROSITE" id="PS00371">
    <property type="entry name" value="PTS_EIIA_TYPE_1_HIS"/>
    <property type="match status" value="1"/>
</dbReference>
<feature type="domain" description="PTS EIIA type-1" evidence="7">
    <location>
        <begin position="30"/>
        <end position="134"/>
    </location>
</feature>